<keyword evidence="7" id="KW-0862">Zinc</keyword>
<feature type="compositionally biased region" description="Low complexity" evidence="12">
    <location>
        <begin position="1143"/>
        <end position="1158"/>
    </location>
</feature>
<dbReference type="InterPro" id="IPR050603">
    <property type="entry name" value="MYST_HAT"/>
</dbReference>
<keyword evidence="4" id="KW-0808">Transferase</keyword>
<feature type="compositionally biased region" description="Low complexity" evidence="12">
    <location>
        <begin position="623"/>
        <end position="640"/>
    </location>
</feature>
<feature type="compositionally biased region" description="Basic and acidic residues" evidence="12">
    <location>
        <begin position="1208"/>
        <end position="1222"/>
    </location>
</feature>
<feature type="compositionally biased region" description="Polar residues" evidence="12">
    <location>
        <begin position="1192"/>
        <end position="1202"/>
    </location>
</feature>
<feature type="compositionally biased region" description="Low complexity" evidence="12">
    <location>
        <begin position="853"/>
        <end position="869"/>
    </location>
</feature>
<dbReference type="GO" id="GO:0070776">
    <property type="term" value="C:MOZ/MORF histone acetyltransferase complex"/>
    <property type="evidence" value="ECO:0007669"/>
    <property type="project" value="TreeGrafter"/>
</dbReference>
<dbReference type="FunFam" id="3.40.630.30:FF:000001">
    <property type="entry name" value="Histone acetyltransferase"/>
    <property type="match status" value="1"/>
</dbReference>
<feature type="compositionally biased region" description="Acidic residues" evidence="12">
    <location>
        <begin position="568"/>
        <end position="582"/>
    </location>
</feature>
<evidence type="ECO:0000259" key="13">
    <source>
        <dbReference type="PROSITE" id="PS51726"/>
    </source>
</evidence>
<dbReference type="GO" id="GO:0006357">
    <property type="term" value="P:regulation of transcription by RNA polymerase II"/>
    <property type="evidence" value="ECO:0007669"/>
    <property type="project" value="TreeGrafter"/>
</dbReference>
<dbReference type="InterPro" id="IPR040706">
    <property type="entry name" value="Zf-MYST"/>
</dbReference>
<dbReference type="FunFam" id="3.30.60.60:FF:000001">
    <property type="entry name" value="Histone acetyltransferase"/>
    <property type="match status" value="1"/>
</dbReference>
<comment type="subcellular location">
    <subcellularLocation>
        <location evidence="1">Nucleus</location>
    </subcellularLocation>
</comment>
<dbReference type="Gene3D" id="3.30.60.60">
    <property type="entry name" value="N-acetyl transferase-like"/>
    <property type="match status" value="1"/>
</dbReference>
<dbReference type="Gene3D" id="1.10.10.10">
    <property type="entry name" value="Winged helix-like DNA-binding domain superfamily/Winged helix DNA-binding domain"/>
    <property type="match status" value="1"/>
</dbReference>
<accession>A0A0C2CU72</accession>
<feature type="compositionally biased region" description="Basic and acidic residues" evidence="12">
    <location>
        <begin position="880"/>
        <end position="890"/>
    </location>
</feature>
<feature type="compositionally biased region" description="Polar residues" evidence="12">
    <location>
        <begin position="548"/>
        <end position="563"/>
    </location>
</feature>
<feature type="compositionally biased region" description="Polar residues" evidence="12">
    <location>
        <begin position="820"/>
        <end position="829"/>
    </location>
</feature>
<evidence type="ECO:0000256" key="8">
    <source>
        <dbReference type="ARBA" id="ARBA00022853"/>
    </source>
</evidence>
<feature type="compositionally biased region" description="Low complexity" evidence="12">
    <location>
        <begin position="1111"/>
        <end position="1126"/>
    </location>
</feature>
<dbReference type="InterPro" id="IPR016181">
    <property type="entry name" value="Acyl_CoA_acyltransferase"/>
</dbReference>
<keyword evidence="8" id="KW-0156">Chromatin regulator</keyword>
<dbReference type="PANTHER" id="PTHR10615">
    <property type="entry name" value="HISTONE ACETYLTRANSFERASE"/>
    <property type="match status" value="1"/>
</dbReference>
<feature type="compositionally biased region" description="Basic and acidic residues" evidence="12">
    <location>
        <begin position="583"/>
        <end position="602"/>
    </location>
</feature>
<keyword evidence="15" id="KW-1185">Reference proteome</keyword>
<feature type="compositionally biased region" description="Polar residues" evidence="12">
    <location>
        <begin position="744"/>
        <end position="760"/>
    </location>
</feature>
<dbReference type="Proteomes" id="UP000054047">
    <property type="component" value="Unassembled WGS sequence"/>
</dbReference>
<dbReference type="EC" id="2.3.1.48" evidence="3"/>
<dbReference type="InterPro" id="IPR002717">
    <property type="entry name" value="HAT_MYST-type"/>
</dbReference>
<keyword evidence="6" id="KW-0863">Zinc-finger</keyword>
<dbReference type="GO" id="GO:0040029">
    <property type="term" value="P:epigenetic regulation of gene expression"/>
    <property type="evidence" value="ECO:0007669"/>
    <property type="project" value="UniProtKB-ARBA"/>
</dbReference>
<name>A0A0C2CU72_9BILA</name>
<keyword evidence="5" id="KW-0479">Metal-binding</keyword>
<evidence type="ECO:0000313" key="15">
    <source>
        <dbReference type="Proteomes" id="UP000054047"/>
    </source>
</evidence>
<feature type="region of interest" description="Disordered" evidence="12">
    <location>
        <begin position="1048"/>
        <end position="1222"/>
    </location>
</feature>
<evidence type="ECO:0000256" key="6">
    <source>
        <dbReference type="ARBA" id="ARBA00022771"/>
    </source>
</evidence>
<evidence type="ECO:0000256" key="2">
    <source>
        <dbReference type="ARBA" id="ARBA00010107"/>
    </source>
</evidence>
<dbReference type="GO" id="GO:0008270">
    <property type="term" value="F:zinc ion binding"/>
    <property type="evidence" value="ECO:0007669"/>
    <property type="project" value="UniProtKB-KW"/>
</dbReference>
<dbReference type="GO" id="GO:0010484">
    <property type="term" value="F:histone H3 acetyltransferase activity"/>
    <property type="evidence" value="ECO:0007669"/>
    <property type="project" value="TreeGrafter"/>
</dbReference>
<evidence type="ECO:0000256" key="1">
    <source>
        <dbReference type="ARBA" id="ARBA00004123"/>
    </source>
</evidence>
<keyword evidence="10" id="KW-0539">Nucleus</keyword>
<dbReference type="GO" id="GO:0003682">
    <property type="term" value="F:chromatin binding"/>
    <property type="evidence" value="ECO:0007669"/>
    <property type="project" value="TreeGrafter"/>
</dbReference>
<keyword evidence="9" id="KW-0007">Acetylation</keyword>
<protein>
    <recommendedName>
        <fullName evidence="3">histone acetyltransferase</fullName>
        <ecNumber evidence="3">2.3.1.48</ecNumber>
    </recommendedName>
</protein>
<evidence type="ECO:0000256" key="11">
    <source>
        <dbReference type="PIRSR" id="PIRSR602717-51"/>
    </source>
</evidence>
<dbReference type="InterPro" id="IPR036388">
    <property type="entry name" value="WH-like_DNA-bd_sf"/>
</dbReference>
<dbReference type="Pfam" id="PF17772">
    <property type="entry name" value="zf-MYST"/>
    <property type="match status" value="1"/>
</dbReference>
<feature type="domain" description="MYST-type HAT" evidence="13">
    <location>
        <begin position="201"/>
        <end position="479"/>
    </location>
</feature>
<feature type="compositionally biased region" description="Basic residues" evidence="12">
    <location>
        <begin position="531"/>
        <end position="540"/>
    </location>
</feature>
<comment type="similarity">
    <text evidence="2">Belongs to the MYST (SAS/MOZ) family.</text>
</comment>
<feature type="compositionally biased region" description="Polar residues" evidence="12">
    <location>
        <begin position="1071"/>
        <end position="1110"/>
    </location>
</feature>
<dbReference type="SUPFAM" id="SSF55729">
    <property type="entry name" value="Acyl-CoA N-acyltransferases (Nat)"/>
    <property type="match status" value="1"/>
</dbReference>
<gene>
    <name evidence="14" type="ORF">ANCDUO_09310</name>
</gene>
<dbReference type="OrthoDB" id="787137at2759"/>
<feature type="compositionally biased region" description="Low complexity" evidence="12">
    <location>
        <begin position="663"/>
        <end position="673"/>
    </location>
</feature>
<proteinExistence type="inferred from homology"/>
<sequence length="1222" mass="133092">MHNRARVVIMTQMFYSTQFPPTQSMSGLVLVSFYVGEGHVSLITSIVVVIASTRVVCSKNWSCHFIDAIILTLRHYLAYIQWNDLLATPCLLISPPQQTNRFSSPDGRGGGGTACAWRASSKMRSKKKAPKNGHMARNEDAVACTASPSGEKENFQSVDKEGKIPITEEAQRLFDIVQLRAQESIDKAIREIASTAKEPTEESRWPLAIRIGCHEISTWYSAPYPQEYAHVPILHICEFCLKYMKTEAILAQHMRKCEWRNPPGNEIYRDNNVSVFEVDGNISRIYCQNLCLIAKLFLDHKTLYYDVEPFLFYVVTKNDDYGFHFVGYFSKEKYSQQKFNLSCIVTLPCYQKQGFGRFLIDFSFLLSRREHLSGTPERPLSDLGRISYASYWRTSLFEYIHEHVPKNSTKKLLLTDLAKGTGIAVHDIVEVFDALNWFQKQNGSIGLTFNWTMIDAHWKKARADKTRIWLNESALRWTPCVYTPSKDFGIRSPVISPASPNQSTSITSTPTGVSLAAVGSTIKKGAAPLRSARKGPATRRLKLDAGSDGTTTSSLRRQNNKAVTTTTTEEETSSSSSEDEGEDQKTRRGCRDPVSKRGRRDDSPDEDNDTNRGGRKMRRDATKAAAPAARKKAPSTAPASNGRKVSGGYSRRGKVVFEEDDSGTNSPSTSSSSESDDLDTSFHIGKKPQKGKVPPTQRKKRPVPRKPPGKSPGKVFPGNYGQRSPPKAAAVTASPLPSAHRDVASSTVPHCDSPTTSVGTAATVPMRLGDAAMRCSPGGGRTLQDVEADDEVAAIVASTPPSNRPHLEHSATPPAIRSRAGSQTTTRPQQAKEGKSTTASSAETSEHSDVEPSHAPSESSRSASSCSSRGAVGVDSPRPLGDRIPDHEEAVNMGGVPDDDDGYSRCAPSEESDHPPQLQAEAAIAGSTGGGSSDEAPPRLHHSVQPPVGSATMCGPPPLHDGYNTDDDDAPPQLSPANIEPGTVPPREMTEEEVRKLSNVMVPEQQERKFKKQQLAMDRPPKAPAMLDKVNDEENESIYTTMMPMQSMPAMEQQCSSVSSQQQVTTPLQQYPGSLKQTTPGSVPSCQMASQHTPEMQQQTFMSPVMQNMCPQPSSVSSVHSQHNSSLEMAAGPSSQAPYGGLAPPSASATSAHSDPSTPLRPSCQASAPGFSSPPQAAPIQQQAPAQEMRLRTSTESAPQQPSTGSRRSGESSRSKHRKSDI</sequence>
<evidence type="ECO:0000256" key="9">
    <source>
        <dbReference type="ARBA" id="ARBA00022990"/>
    </source>
</evidence>
<feature type="compositionally biased region" description="Low complexity" evidence="12">
    <location>
        <begin position="1174"/>
        <end position="1187"/>
    </location>
</feature>
<evidence type="ECO:0000256" key="12">
    <source>
        <dbReference type="SAM" id="MobiDB-lite"/>
    </source>
</evidence>
<dbReference type="GO" id="GO:0003712">
    <property type="term" value="F:transcription coregulator activity"/>
    <property type="evidence" value="ECO:0007669"/>
    <property type="project" value="TreeGrafter"/>
</dbReference>
<evidence type="ECO:0000256" key="5">
    <source>
        <dbReference type="ARBA" id="ARBA00022723"/>
    </source>
</evidence>
<feature type="region of interest" description="Disordered" evidence="12">
    <location>
        <begin position="526"/>
        <end position="1031"/>
    </location>
</feature>
<dbReference type="Pfam" id="PF01853">
    <property type="entry name" value="MOZ_SAS"/>
    <property type="match status" value="1"/>
</dbReference>
<evidence type="ECO:0000256" key="10">
    <source>
        <dbReference type="ARBA" id="ARBA00023242"/>
    </source>
</evidence>
<dbReference type="EMBL" id="KN730960">
    <property type="protein sequence ID" value="KIH60443.1"/>
    <property type="molecule type" value="Genomic_DNA"/>
</dbReference>
<evidence type="ECO:0000256" key="4">
    <source>
        <dbReference type="ARBA" id="ARBA00022679"/>
    </source>
</evidence>
<dbReference type="PANTHER" id="PTHR10615:SF217">
    <property type="entry name" value="HISTONE ACETYLTRANSFERASE"/>
    <property type="match status" value="1"/>
</dbReference>
<evidence type="ECO:0000256" key="3">
    <source>
        <dbReference type="ARBA" id="ARBA00013184"/>
    </source>
</evidence>
<evidence type="ECO:0000313" key="14">
    <source>
        <dbReference type="EMBL" id="KIH60443.1"/>
    </source>
</evidence>
<dbReference type="AlphaFoldDB" id="A0A0C2CU72"/>
<feature type="active site" description="Proton donor/acceptor" evidence="11">
    <location>
        <position position="377"/>
    </location>
</feature>
<feature type="compositionally biased region" description="Basic residues" evidence="12">
    <location>
        <begin position="697"/>
        <end position="708"/>
    </location>
</feature>
<dbReference type="GO" id="GO:0005634">
    <property type="term" value="C:nucleus"/>
    <property type="evidence" value="ECO:0007669"/>
    <property type="project" value="UniProtKB-SubCell"/>
</dbReference>
<dbReference type="PROSITE" id="PS51726">
    <property type="entry name" value="MYST_HAT"/>
    <property type="match status" value="1"/>
</dbReference>
<feature type="compositionally biased region" description="Low complexity" evidence="12">
    <location>
        <begin position="1053"/>
        <end position="1070"/>
    </location>
</feature>
<dbReference type="Gene3D" id="3.40.630.30">
    <property type="match status" value="1"/>
</dbReference>
<evidence type="ECO:0000256" key="7">
    <source>
        <dbReference type="ARBA" id="ARBA00022833"/>
    </source>
</evidence>
<reference evidence="14 15" key="1">
    <citation type="submission" date="2013-12" db="EMBL/GenBank/DDBJ databases">
        <title>Draft genome of the parsitic nematode Ancylostoma duodenale.</title>
        <authorList>
            <person name="Mitreva M."/>
        </authorList>
    </citation>
    <scope>NUCLEOTIDE SEQUENCE [LARGE SCALE GENOMIC DNA]</scope>
    <source>
        <strain evidence="14 15">Zhejiang</strain>
    </source>
</reference>
<organism evidence="14 15">
    <name type="scientific">Ancylostoma duodenale</name>
    <dbReference type="NCBI Taxonomy" id="51022"/>
    <lineage>
        <taxon>Eukaryota</taxon>
        <taxon>Metazoa</taxon>
        <taxon>Ecdysozoa</taxon>
        <taxon>Nematoda</taxon>
        <taxon>Chromadorea</taxon>
        <taxon>Rhabditida</taxon>
        <taxon>Rhabditina</taxon>
        <taxon>Rhabditomorpha</taxon>
        <taxon>Strongyloidea</taxon>
        <taxon>Ancylostomatidae</taxon>
        <taxon>Ancylostomatinae</taxon>
        <taxon>Ancylostoma</taxon>
    </lineage>
</organism>